<reference evidence="1 2" key="1">
    <citation type="submission" date="2019-10" db="EMBL/GenBank/DDBJ databases">
        <title>Streptomyces tenebrisbrunneis sp.nov., an endogenous actinomycete isolated from of Lycium ruthenicum.</title>
        <authorList>
            <person name="Ma L."/>
        </authorList>
    </citation>
    <scope>NUCLEOTIDE SEQUENCE [LARGE SCALE GENOMIC DNA]</scope>
    <source>
        <strain evidence="1 2">TRM 66187</strain>
    </source>
</reference>
<sequence length="250" mass="26128">MADHASHPQGEVDMMRRPSVTGTFTLAALSLGTLVGCGTGEGNTDGAAPSSGTKTHRPADDLARRLLTTADLKGYEVEKPDAKHAIAKDQQSLKVDKPACAQAAYAMNDLPIGDPRATATREVNEDDHQGMETSVTVSVYAPGEAEAAMAGLAEAVRSCDGGFTAKGTGTNPYDSVRAEADPGYGDESLAFAANYEVQGVNHTFRTQAARFGDRVVLYFAYDGDAFLSSAPGDARIPEAIVEAQNAKLTG</sequence>
<evidence type="ECO:0000313" key="2">
    <source>
        <dbReference type="Proteomes" id="UP000621266"/>
    </source>
</evidence>
<gene>
    <name evidence="1" type="ORF">GCU69_00540</name>
</gene>
<organism evidence="1 2">
    <name type="scientific">Streptomyces lycii</name>
    <dbReference type="NCBI Taxonomy" id="2654337"/>
    <lineage>
        <taxon>Bacteria</taxon>
        <taxon>Bacillati</taxon>
        <taxon>Actinomycetota</taxon>
        <taxon>Actinomycetes</taxon>
        <taxon>Kitasatosporales</taxon>
        <taxon>Streptomycetaceae</taxon>
        <taxon>Streptomyces</taxon>
    </lineage>
</organism>
<protein>
    <recommendedName>
        <fullName evidence="3">PknH-like extracellular domain-containing protein</fullName>
    </recommendedName>
</protein>
<keyword evidence="2" id="KW-1185">Reference proteome</keyword>
<evidence type="ECO:0008006" key="3">
    <source>
        <dbReference type="Google" id="ProtNLM"/>
    </source>
</evidence>
<name>A0ABQ7FQ34_9ACTN</name>
<dbReference type="RefSeq" id="WP_156204818.1">
    <property type="nucleotide sequence ID" value="NZ_WHPN01000014.1"/>
</dbReference>
<dbReference type="EMBL" id="WHPN01000014">
    <property type="protein sequence ID" value="KAF4411039.1"/>
    <property type="molecule type" value="Genomic_DNA"/>
</dbReference>
<dbReference type="Proteomes" id="UP000621266">
    <property type="component" value="Unassembled WGS sequence"/>
</dbReference>
<accession>A0ABQ7FQ34</accession>
<proteinExistence type="predicted"/>
<comment type="caution">
    <text evidence="1">The sequence shown here is derived from an EMBL/GenBank/DDBJ whole genome shotgun (WGS) entry which is preliminary data.</text>
</comment>
<evidence type="ECO:0000313" key="1">
    <source>
        <dbReference type="EMBL" id="KAF4411039.1"/>
    </source>
</evidence>